<evidence type="ECO:0000313" key="1">
    <source>
        <dbReference type="Proteomes" id="UP000694864"/>
    </source>
</evidence>
<dbReference type="Proteomes" id="UP000694864">
    <property type="component" value="Chromosome 1"/>
</dbReference>
<sequence>MSPKRRSDPRRHPFLFGAACLTHSRFKEMLVNSWDESKTTLEALQGLERTLWKWNREVFGDVQRKKKVLMRELTEVQLELDIVQTDVCLALEVELLKKFDLVLKQEEIIWFQKSREKWFALGYRNTKFVHTSTIIRRRRNKIDILKNDAGQWMSNAVELEGLATTYYQWLYSLEDVDPVVERLPDEGFLRVPTEHQDALTKPFS</sequence>
<dbReference type="RefSeq" id="XP_010423930.1">
    <property type="nucleotide sequence ID" value="XM_010425628.1"/>
</dbReference>
<reference evidence="1" key="1">
    <citation type="journal article" date="2014" name="Nat. Commun.">
        <title>The emerging biofuel crop Camelina sativa retains a highly undifferentiated hexaploid genome structure.</title>
        <authorList>
            <person name="Kagale S."/>
            <person name="Koh C."/>
            <person name="Nixon J."/>
            <person name="Bollina V."/>
            <person name="Clarke W.E."/>
            <person name="Tuteja R."/>
            <person name="Spillane C."/>
            <person name="Robinson S.J."/>
            <person name="Links M.G."/>
            <person name="Clarke C."/>
            <person name="Higgins E.E."/>
            <person name="Huebert T."/>
            <person name="Sharpe A.G."/>
            <person name="Parkin I.A."/>
        </authorList>
    </citation>
    <scope>NUCLEOTIDE SEQUENCE [LARGE SCALE GENOMIC DNA]</scope>
    <source>
        <strain evidence="1">cv. DH55</strain>
    </source>
</reference>
<name>A0ABM0TBZ6_CAMSA</name>
<proteinExistence type="predicted"/>
<accession>A0ABM0TBZ6</accession>
<dbReference type="GeneID" id="104708970"/>
<reference evidence="2" key="2">
    <citation type="submission" date="2025-08" db="UniProtKB">
        <authorList>
            <consortium name="RefSeq"/>
        </authorList>
    </citation>
    <scope>IDENTIFICATION</scope>
    <source>
        <tissue evidence="2">Leaf</tissue>
    </source>
</reference>
<organism evidence="1 2">
    <name type="scientific">Camelina sativa</name>
    <name type="common">False flax</name>
    <name type="synonym">Myagrum sativum</name>
    <dbReference type="NCBI Taxonomy" id="90675"/>
    <lineage>
        <taxon>Eukaryota</taxon>
        <taxon>Viridiplantae</taxon>
        <taxon>Streptophyta</taxon>
        <taxon>Embryophyta</taxon>
        <taxon>Tracheophyta</taxon>
        <taxon>Spermatophyta</taxon>
        <taxon>Magnoliopsida</taxon>
        <taxon>eudicotyledons</taxon>
        <taxon>Gunneridae</taxon>
        <taxon>Pentapetalae</taxon>
        <taxon>rosids</taxon>
        <taxon>malvids</taxon>
        <taxon>Brassicales</taxon>
        <taxon>Brassicaceae</taxon>
        <taxon>Camelineae</taxon>
        <taxon>Camelina</taxon>
    </lineage>
</organism>
<evidence type="ECO:0000313" key="2">
    <source>
        <dbReference type="RefSeq" id="XP_010423930.1"/>
    </source>
</evidence>
<gene>
    <name evidence="2" type="primary">LOC104708970</name>
</gene>
<keyword evidence="1" id="KW-1185">Reference proteome</keyword>
<protein>
    <submittedName>
        <fullName evidence="2">Uncharacterized protein LOC104708970</fullName>
    </submittedName>
</protein>